<evidence type="ECO:0000259" key="5">
    <source>
        <dbReference type="PROSITE" id="PS50977"/>
    </source>
</evidence>
<dbReference type="Pfam" id="PF00440">
    <property type="entry name" value="TetR_N"/>
    <property type="match status" value="1"/>
</dbReference>
<evidence type="ECO:0000313" key="7">
    <source>
        <dbReference type="Proteomes" id="UP000198462"/>
    </source>
</evidence>
<evidence type="ECO:0000256" key="4">
    <source>
        <dbReference type="PROSITE-ProRule" id="PRU00335"/>
    </source>
</evidence>
<protein>
    <recommendedName>
        <fullName evidence="5">HTH tetR-type domain-containing protein</fullName>
    </recommendedName>
</protein>
<dbReference type="GO" id="GO:0003700">
    <property type="term" value="F:DNA-binding transcription factor activity"/>
    <property type="evidence" value="ECO:0007669"/>
    <property type="project" value="TreeGrafter"/>
</dbReference>
<sequence length="214" mass="23676">MRQSHRRVQMTDDIARKLKAAAAELFTQQGFTATRVADIVANAGVAQGTFYLHFENKPSLFVALIDEFFAGLIEETLARHPAKRLQTGEQLAAEVEEIWAAIIRYGRKHALLTTLVLREAHALPPEQRDHVNRHFEQGADALAQYLEEVQQLGLVKNLPVRLIAWLLVGMIERAMHYAVFVAPNAPSVSLAGHCTEFELRGLLNCGAAVSGCPS</sequence>
<name>A0A219B5Q3_9SPHN</name>
<organism evidence="6 7">
    <name type="scientific">Pacificimonas flava</name>
    <dbReference type="NCBI Taxonomy" id="1234595"/>
    <lineage>
        <taxon>Bacteria</taxon>
        <taxon>Pseudomonadati</taxon>
        <taxon>Pseudomonadota</taxon>
        <taxon>Alphaproteobacteria</taxon>
        <taxon>Sphingomonadales</taxon>
        <taxon>Sphingosinicellaceae</taxon>
        <taxon>Pacificimonas</taxon>
    </lineage>
</organism>
<keyword evidence="3" id="KW-0804">Transcription</keyword>
<feature type="DNA-binding region" description="H-T-H motif" evidence="4">
    <location>
        <begin position="35"/>
        <end position="54"/>
    </location>
</feature>
<reference evidence="7" key="1">
    <citation type="submission" date="2017-05" db="EMBL/GenBank/DDBJ databases">
        <authorList>
            <person name="Lin X."/>
        </authorList>
    </citation>
    <scope>NUCLEOTIDE SEQUENCE [LARGE SCALE GENOMIC DNA]</scope>
    <source>
        <strain evidence="7">JLT2012</strain>
    </source>
</reference>
<dbReference type="InterPro" id="IPR041490">
    <property type="entry name" value="KstR2_TetR_C"/>
</dbReference>
<feature type="domain" description="HTH tetR-type" evidence="5">
    <location>
        <begin position="12"/>
        <end position="72"/>
    </location>
</feature>
<dbReference type="OrthoDB" id="9779746at2"/>
<dbReference type="PANTHER" id="PTHR30055:SF234">
    <property type="entry name" value="HTH-TYPE TRANSCRIPTIONAL REGULATOR BETI"/>
    <property type="match status" value="1"/>
</dbReference>
<dbReference type="PROSITE" id="PS50977">
    <property type="entry name" value="HTH_TETR_2"/>
    <property type="match status" value="1"/>
</dbReference>
<comment type="caution">
    <text evidence="6">The sequence shown here is derived from an EMBL/GenBank/DDBJ whole genome shotgun (WGS) entry which is preliminary data.</text>
</comment>
<evidence type="ECO:0000256" key="1">
    <source>
        <dbReference type="ARBA" id="ARBA00023015"/>
    </source>
</evidence>
<keyword evidence="2 4" id="KW-0238">DNA-binding</keyword>
<dbReference type="Gene3D" id="1.10.357.10">
    <property type="entry name" value="Tetracycline Repressor, domain 2"/>
    <property type="match status" value="1"/>
</dbReference>
<accession>A0A219B5Q3</accession>
<dbReference type="InterPro" id="IPR050109">
    <property type="entry name" value="HTH-type_TetR-like_transc_reg"/>
</dbReference>
<keyword evidence="7" id="KW-1185">Reference proteome</keyword>
<evidence type="ECO:0000256" key="3">
    <source>
        <dbReference type="ARBA" id="ARBA00023163"/>
    </source>
</evidence>
<dbReference type="AlphaFoldDB" id="A0A219B5Q3"/>
<dbReference type="PANTHER" id="PTHR30055">
    <property type="entry name" value="HTH-TYPE TRANSCRIPTIONAL REGULATOR RUTR"/>
    <property type="match status" value="1"/>
</dbReference>
<dbReference type="InterPro" id="IPR009057">
    <property type="entry name" value="Homeodomain-like_sf"/>
</dbReference>
<dbReference type="Proteomes" id="UP000198462">
    <property type="component" value="Unassembled WGS sequence"/>
</dbReference>
<dbReference type="GO" id="GO:0000976">
    <property type="term" value="F:transcription cis-regulatory region binding"/>
    <property type="evidence" value="ECO:0007669"/>
    <property type="project" value="TreeGrafter"/>
</dbReference>
<dbReference type="SUPFAM" id="SSF46689">
    <property type="entry name" value="Homeodomain-like"/>
    <property type="match status" value="1"/>
</dbReference>
<evidence type="ECO:0000256" key="2">
    <source>
        <dbReference type="ARBA" id="ARBA00023125"/>
    </source>
</evidence>
<proteinExistence type="predicted"/>
<keyword evidence="1" id="KW-0805">Transcription regulation</keyword>
<dbReference type="EMBL" id="NFZT01000001">
    <property type="protein sequence ID" value="OWV33712.1"/>
    <property type="molecule type" value="Genomic_DNA"/>
</dbReference>
<dbReference type="SUPFAM" id="SSF48498">
    <property type="entry name" value="Tetracyclin repressor-like, C-terminal domain"/>
    <property type="match status" value="1"/>
</dbReference>
<dbReference type="Pfam" id="PF17932">
    <property type="entry name" value="TetR_C_24"/>
    <property type="match status" value="1"/>
</dbReference>
<dbReference type="Gene3D" id="1.10.10.60">
    <property type="entry name" value="Homeodomain-like"/>
    <property type="match status" value="1"/>
</dbReference>
<dbReference type="InterPro" id="IPR001647">
    <property type="entry name" value="HTH_TetR"/>
</dbReference>
<evidence type="ECO:0000313" key="6">
    <source>
        <dbReference type="EMBL" id="OWV33712.1"/>
    </source>
</evidence>
<gene>
    <name evidence="6" type="ORF">B5C34_09735</name>
</gene>
<dbReference type="InterPro" id="IPR036271">
    <property type="entry name" value="Tet_transcr_reg_TetR-rel_C_sf"/>
</dbReference>
<dbReference type="PRINTS" id="PR00455">
    <property type="entry name" value="HTHTETR"/>
</dbReference>